<protein>
    <submittedName>
        <fullName evidence="2">Uncharacterized protein</fullName>
    </submittedName>
</protein>
<sequence length="34" mass="3713">MIGILSNPSYFLPPLVGAAITLALIIMALLWSRR</sequence>
<feature type="non-terminal residue" evidence="2">
    <location>
        <position position="34"/>
    </location>
</feature>
<dbReference type="EMBL" id="BARW01020083">
    <property type="protein sequence ID" value="GAJ01945.1"/>
    <property type="molecule type" value="Genomic_DNA"/>
</dbReference>
<organism evidence="2">
    <name type="scientific">marine sediment metagenome</name>
    <dbReference type="NCBI Taxonomy" id="412755"/>
    <lineage>
        <taxon>unclassified sequences</taxon>
        <taxon>metagenomes</taxon>
        <taxon>ecological metagenomes</taxon>
    </lineage>
</organism>
<evidence type="ECO:0000313" key="2">
    <source>
        <dbReference type="EMBL" id="GAJ01945.1"/>
    </source>
</evidence>
<feature type="transmembrane region" description="Helical" evidence="1">
    <location>
        <begin position="12"/>
        <end position="31"/>
    </location>
</feature>
<accession>X1V960</accession>
<keyword evidence="1" id="KW-1133">Transmembrane helix</keyword>
<evidence type="ECO:0000256" key="1">
    <source>
        <dbReference type="SAM" id="Phobius"/>
    </source>
</evidence>
<keyword evidence="1" id="KW-0812">Transmembrane</keyword>
<gene>
    <name evidence="2" type="ORF">S12H4_34001</name>
</gene>
<comment type="caution">
    <text evidence="2">The sequence shown here is derived from an EMBL/GenBank/DDBJ whole genome shotgun (WGS) entry which is preliminary data.</text>
</comment>
<name>X1V960_9ZZZZ</name>
<dbReference type="AlphaFoldDB" id="X1V960"/>
<proteinExistence type="predicted"/>
<reference evidence="2" key="1">
    <citation type="journal article" date="2014" name="Front. Microbiol.">
        <title>High frequency of phylogenetically diverse reductive dehalogenase-homologous genes in deep subseafloor sedimentary metagenomes.</title>
        <authorList>
            <person name="Kawai M."/>
            <person name="Futagami T."/>
            <person name="Toyoda A."/>
            <person name="Takaki Y."/>
            <person name="Nishi S."/>
            <person name="Hori S."/>
            <person name="Arai W."/>
            <person name="Tsubouchi T."/>
            <person name="Morono Y."/>
            <person name="Uchiyama I."/>
            <person name="Ito T."/>
            <person name="Fujiyama A."/>
            <person name="Inagaki F."/>
            <person name="Takami H."/>
        </authorList>
    </citation>
    <scope>NUCLEOTIDE SEQUENCE</scope>
    <source>
        <strain evidence="2">Expedition CK06-06</strain>
    </source>
</reference>
<keyword evidence="1" id="KW-0472">Membrane</keyword>